<dbReference type="EMBL" id="GGEC01036434">
    <property type="protein sequence ID" value="MBX16918.1"/>
    <property type="molecule type" value="Transcribed_RNA"/>
</dbReference>
<name>A0A2P2LG31_RHIMU</name>
<reference evidence="1" key="1">
    <citation type="submission" date="2018-02" db="EMBL/GenBank/DDBJ databases">
        <title>Rhizophora mucronata_Transcriptome.</title>
        <authorList>
            <person name="Meera S.P."/>
            <person name="Sreeshan A."/>
            <person name="Augustine A."/>
        </authorList>
    </citation>
    <scope>NUCLEOTIDE SEQUENCE</scope>
    <source>
        <tissue evidence="1">Leaf</tissue>
    </source>
</reference>
<dbReference type="AlphaFoldDB" id="A0A2P2LG31"/>
<sequence>MTRYNLVCWLIYFAYLKQMKIRELRLILLAEQHQQMLLCFRLPKMLLMLTIQKHQRLRERIGRENLMNQEYLKTSSLGNSLLHLRKTNFLIQCLTERMTLCNWIKQHACFMVP</sequence>
<organism evidence="1">
    <name type="scientific">Rhizophora mucronata</name>
    <name type="common">Asiatic mangrove</name>
    <dbReference type="NCBI Taxonomy" id="61149"/>
    <lineage>
        <taxon>Eukaryota</taxon>
        <taxon>Viridiplantae</taxon>
        <taxon>Streptophyta</taxon>
        <taxon>Embryophyta</taxon>
        <taxon>Tracheophyta</taxon>
        <taxon>Spermatophyta</taxon>
        <taxon>Magnoliopsida</taxon>
        <taxon>eudicotyledons</taxon>
        <taxon>Gunneridae</taxon>
        <taxon>Pentapetalae</taxon>
        <taxon>rosids</taxon>
        <taxon>fabids</taxon>
        <taxon>Malpighiales</taxon>
        <taxon>Rhizophoraceae</taxon>
        <taxon>Rhizophora</taxon>
    </lineage>
</organism>
<dbReference type="EMBL" id="GGEC01036430">
    <property type="protein sequence ID" value="MBX16914.1"/>
    <property type="molecule type" value="Transcribed_RNA"/>
</dbReference>
<proteinExistence type="predicted"/>
<evidence type="ECO:0000313" key="1">
    <source>
        <dbReference type="EMBL" id="MBX16914.1"/>
    </source>
</evidence>
<accession>A0A2P2LG31</accession>
<protein>
    <submittedName>
        <fullName evidence="1">Small glutamine-rich tetratricopeptide repeat-containing protein 2</fullName>
    </submittedName>
</protein>